<name>A0A9D9EJY4_9BACT</name>
<dbReference type="InterPro" id="IPR006311">
    <property type="entry name" value="TAT_signal"/>
</dbReference>
<dbReference type="PANTHER" id="PTHR43312">
    <property type="entry name" value="D-THREO-ALDOSE 1-DEHYDROGENASE"/>
    <property type="match status" value="1"/>
</dbReference>
<accession>A0A9D9EJY4</accession>
<keyword evidence="3" id="KW-0411">Iron-sulfur</keyword>
<dbReference type="Gene3D" id="3.20.20.100">
    <property type="entry name" value="NADP-dependent oxidoreductase domain"/>
    <property type="match status" value="1"/>
</dbReference>
<dbReference type="CDD" id="cd19096">
    <property type="entry name" value="AKR_Fe-S_oxidoreductase"/>
    <property type="match status" value="1"/>
</dbReference>
<evidence type="ECO:0000313" key="5">
    <source>
        <dbReference type="EMBL" id="MBO8447911.1"/>
    </source>
</evidence>
<dbReference type="Proteomes" id="UP000810252">
    <property type="component" value="Unassembled WGS sequence"/>
</dbReference>
<reference evidence="5" key="1">
    <citation type="submission" date="2020-10" db="EMBL/GenBank/DDBJ databases">
        <authorList>
            <person name="Gilroy R."/>
        </authorList>
    </citation>
    <scope>NUCLEOTIDE SEQUENCE</scope>
    <source>
        <strain evidence="5">20514</strain>
    </source>
</reference>
<dbReference type="InterPro" id="IPR053135">
    <property type="entry name" value="AKR2_Oxidoreductase"/>
</dbReference>
<dbReference type="Pfam" id="PF13187">
    <property type="entry name" value="Fer4_9"/>
    <property type="match status" value="1"/>
</dbReference>
<organism evidence="5 6">
    <name type="scientific">Candidatus Cryptobacteroides merdigallinarum</name>
    <dbReference type="NCBI Taxonomy" id="2840770"/>
    <lineage>
        <taxon>Bacteria</taxon>
        <taxon>Pseudomonadati</taxon>
        <taxon>Bacteroidota</taxon>
        <taxon>Bacteroidia</taxon>
        <taxon>Bacteroidales</taxon>
        <taxon>Candidatus Cryptobacteroides</taxon>
    </lineage>
</organism>
<dbReference type="GO" id="GO:0046872">
    <property type="term" value="F:metal ion binding"/>
    <property type="evidence" value="ECO:0007669"/>
    <property type="project" value="UniProtKB-KW"/>
</dbReference>
<dbReference type="PROSITE" id="PS51318">
    <property type="entry name" value="TAT"/>
    <property type="match status" value="1"/>
</dbReference>
<feature type="domain" description="4Fe-4S ferredoxin-type" evidence="4">
    <location>
        <begin position="437"/>
        <end position="466"/>
    </location>
</feature>
<evidence type="ECO:0000313" key="6">
    <source>
        <dbReference type="Proteomes" id="UP000810252"/>
    </source>
</evidence>
<evidence type="ECO:0000256" key="3">
    <source>
        <dbReference type="ARBA" id="ARBA00023014"/>
    </source>
</evidence>
<evidence type="ECO:0000256" key="2">
    <source>
        <dbReference type="ARBA" id="ARBA00023004"/>
    </source>
</evidence>
<comment type="caution">
    <text evidence="5">The sequence shown here is derived from an EMBL/GenBank/DDBJ whole genome shotgun (WGS) entry which is preliminary data.</text>
</comment>
<dbReference type="PROSITE" id="PS51379">
    <property type="entry name" value="4FE4S_FER_2"/>
    <property type="match status" value="1"/>
</dbReference>
<dbReference type="PROSITE" id="PS00198">
    <property type="entry name" value="4FE4S_FER_1"/>
    <property type="match status" value="1"/>
</dbReference>
<dbReference type="InterPro" id="IPR017900">
    <property type="entry name" value="4Fe4S_Fe_S_CS"/>
</dbReference>
<dbReference type="PANTHER" id="PTHR43312:SF2">
    <property type="entry name" value="OXIDOREDUCTASE"/>
    <property type="match status" value="1"/>
</dbReference>
<keyword evidence="1" id="KW-0479">Metal-binding</keyword>
<gene>
    <name evidence="5" type="ORF">IAC29_01400</name>
</gene>
<dbReference type="Pfam" id="PF00248">
    <property type="entry name" value="Aldo_ket_red"/>
    <property type="match status" value="1"/>
</dbReference>
<dbReference type="InterPro" id="IPR023210">
    <property type="entry name" value="NADP_OxRdtase_dom"/>
</dbReference>
<evidence type="ECO:0000256" key="1">
    <source>
        <dbReference type="ARBA" id="ARBA00022723"/>
    </source>
</evidence>
<keyword evidence="2" id="KW-0408">Iron</keyword>
<proteinExistence type="predicted"/>
<sequence length="482" mass="54464">MWKETRYTGISDEKSLSMKQGYRNQDGIPSDDGRISRREFFRTAGSAAAVLGTVAAGCAGNGGGASSAETAAGQMTFRTDPGTGDKVSLLGYGCMRWPMTKDGEGKEIIDQAAVNRLIDTAMAHGVNYYDTSPVYCQGLSEKATATALSRHPRDSYFIATKLSNFSNWTRENSLLMYRKSFENLMTDHIDYYLLHSVGGGGVKRFNARYMDNGVMDFLMKEREAGRIRHLGFSYHGDTRTFDHILDLHGKVHWDFVQIQLNYVDWRHASRGNVDAEYLYGKLVEKGIPAVIMEPLLGGRLSKVPPHIAERLKERDPQSSVASWAFRFAGTFPDVLTVLSGMTYMEHLEENIRTYSPLVPLTEEDLRFLEETAVLMKQYPTIPCNDCKYCMPCPYGIDIPAILLHYNKCVNEGDISQDAMSENYRRARRRYLVGYDRAVPEARQADHCIDCGQCVPHCPQNINIPRELFRISEYVEKLKRSLL</sequence>
<dbReference type="InterPro" id="IPR017896">
    <property type="entry name" value="4Fe4S_Fe-S-bd"/>
</dbReference>
<dbReference type="SUPFAM" id="SSF51430">
    <property type="entry name" value="NAD(P)-linked oxidoreductase"/>
    <property type="match status" value="1"/>
</dbReference>
<reference evidence="5" key="2">
    <citation type="journal article" date="2021" name="PeerJ">
        <title>Extensive microbial diversity within the chicken gut microbiome revealed by metagenomics and culture.</title>
        <authorList>
            <person name="Gilroy R."/>
            <person name="Ravi A."/>
            <person name="Getino M."/>
            <person name="Pursley I."/>
            <person name="Horton D.L."/>
            <person name="Alikhan N.F."/>
            <person name="Baker D."/>
            <person name="Gharbi K."/>
            <person name="Hall N."/>
            <person name="Watson M."/>
            <person name="Adriaenssens E.M."/>
            <person name="Foster-Nyarko E."/>
            <person name="Jarju S."/>
            <person name="Secka A."/>
            <person name="Antonio M."/>
            <person name="Oren A."/>
            <person name="Chaudhuri R.R."/>
            <person name="La Ragione R."/>
            <person name="Hildebrand F."/>
            <person name="Pallen M.J."/>
        </authorList>
    </citation>
    <scope>NUCLEOTIDE SEQUENCE</scope>
    <source>
        <strain evidence="5">20514</strain>
    </source>
</reference>
<protein>
    <submittedName>
        <fullName evidence="5">Aldo/keto reductase</fullName>
    </submittedName>
</protein>
<dbReference type="GO" id="GO:0051536">
    <property type="term" value="F:iron-sulfur cluster binding"/>
    <property type="evidence" value="ECO:0007669"/>
    <property type="project" value="UniProtKB-KW"/>
</dbReference>
<dbReference type="EMBL" id="JADIMQ010000019">
    <property type="protein sequence ID" value="MBO8447911.1"/>
    <property type="molecule type" value="Genomic_DNA"/>
</dbReference>
<dbReference type="SUPFAM" id="SSF46548">
    <property type="entry name" value="alpha-helical ferredoxin"/>
    <property type="match status" value="1"/>
</dbReference>
<dbReference type="InterPro" id="IPR036812">
    <property type="entry name" value="NAD(P)_OxRdtase_dom_sf"/>
</dbReference>
<evidence type="ECO:0000259" key="4">
    <source>
        <dbReference type="PROSITE" id="PS51379"/>
    </source>
</evidence>
<dbReference type="AlphaFoldDB" id="A0A9D9EJY4"/>